<dbReference type="PROSITE" id="PS00138">
    <property type="entry name" value="SUBTILASE_SER"/>
    <property type="match status" value="1"/>
</dbReference>
<feature type="chain" id="PRO_5022108354" evidence="13">
    <location>
        <begin position="33"/>
        <end position="637"/>
    </location>
</feature>
<evidence type="ECO:0000259" key="14">
    <source>
        <dbReference type="PROSITE" id="PS51272"/>
    </source>
</evidence>
<dbReference type="InterPro" id="IPR015500">
    <property type="entry name" value="Peptidase_S8_subtilisin-rel"/>
</dbReference>
<dbReference type="InterPro" id="IPR023827">
    <property type="entry name" value="Peptidase_S8_Asp-AS"/>
</dbReference>
<dbReference type="InterPro" id="IPR037045">
    <property type="entry name" value="S8pro/Inhibitor_I9_sf"/>
</dbReference>
<evidence type="ECO:0000256" key="4">
    <source>
        <dbReference type="ARBA" id="ARBA00022525"/>
    </source>
</evidence>
<name>A0A562J560_9BACI</name>
<keyword evidence="9 11" id="KW-0720">Serine protease</keyword>
<evidence type="ECO:0000256" key="6">
    <source>
        <dbReference type="ARBA" id="ARBA00022723"/>
    </source>
</evidence>
<dbReference type="InterPro" id="IPR036852">
    <property type="entry name" value="Peptidase_S8/S53_dom_sf"/>
</dbReference>
<dbReference type="Pfam" id="PF00395">
    <property type="entry name" value="SLH"/>
    <property type="match status" value="3"/>
</dbReference>
<feature type="domain" description="SLH" evidence="14">
    <location>
        <begin position="460"/>
        <end position="519"/>
    </location>
</feature>
<comment type="subcellular location">
    <subcellularLocation>
        <location evidence="2">Secreted</location>
    </subcellularLocation>
</comment>
<dbReference type="PANTHER" id="PTHR43806">
    <property type="entry name" value="PEPTIDASE S8"/>
    <property type="match status" value="1"/>
</dbReference>
<feature type="active site" description="Charge relay system" evidence="11">
    <location>
        <position position="130"/>
    </location>
</feature>
<evidence type="ECO:0000256" key="7">
    <source>
        <dbReference type="ARBA" id="ARBA00022729"/>
    </source>
</evidence>
<dbReference type="InterPro" id="IPR050131">
    <property type="entry name" value="Peptidase_S8_subtilisin-like"/>
</dbReference>
<dbReference type="PANTHER" id="PTHR43806:SF11">
    <property type="entry name" value="CEREVISIN-RELATED"/>
    <property type="match status" value="1"/>
</dbReference>
<dbReference type="Proteomes" id="UP000318667">
    <property type="component" value="Unassembled WGS sequence"/>
</dbReference>
<dbReference type="GO" id="GO:0046872">
    <property type="term" value="F:metal ion binding"/>
    <property type="evidence" value="ECO:0007669"/>
    <property type="project" value="UniProtKB-KW"/>
</dbReference>
<dbReference type="OrthoDB" id="9798386at2"/>
<keyword evidence="4" id="KW-0964">Secreted</keyword>
<dbReference type="InterPro" id="IPR000209">
    <property type="entry name" value="Peptidase_S8/S53_dom"/>
</dbReference>
<comment type="caution">
    <text evidence="15">The sequence shown here is derived from an EMBL/GenBank/DDBJ whole genome shotgun (WGS) entry which is preliminary data.</text>
</comment>
<dbReference type="InterPro" id="IPR023828">
    <property type="entry name" value="Peptidase_S8_Ser-AS"/>
</dbReference>
<evidence type="ECO:0000256" key="9">
    <source>
        <dbReference type="ARBA" id="ARBA00022825"/>
    </source>
</evidence>
<evidence type="ECO:0000256" key="12">
    <source>
        <dbReference type="RuleBase" id="RU003355"/>
    </source>
</evidence>
<evidence type="ECO:0000313" key="16">
    <source>
        <dbReference type="Proteomes" id="UP000318667"/>
    </source>
</evidence>
<sequence length="637" mass="68550">MKNVMKCQFKVFLAVLLVSLFTLSGIQNMASAEEKDSYILFLKSGYTEKSLLELGIEVNKSYDNIHAAAIEAGESEIAALKDLGFIEKAEKDHPVKVSAQITPWGHKSINMPAKQPAGLTGKNVKIAILDTGVDTRHPDLAVKSGICVLDRCPNSYRDDNGHGTHVAGIIGAKNNDIGIVGVAPDAQIYAIKALDAYGNGTTSTIMAGIDWAISQNVDIINMSLTSAVEDFGMKAMVDKAYEKGIVIIAAAGNTGTDVKKIEQVLYPAKFSNVIAVSGVDKNSVRVESSSKGKEVEIAAPGDAIYSTYPTNLSNGYAYMTGTSMAAPFVAGLAALYKEKYPLLTNTEIRSLLQKNAKDLGAVGRDPLYGYGLAQVDTAASEPLTIPYTAGNGTVGLNMDEVLKQYEGYKLLRYDQVLAEKGTEAEVTDYGLKGLIEYTVIPIQNGEEVREKGLKVQVTLGSPVFNDLSNAKWYSRHMIYLNTRSILLGYESGLIKPDQLVKRSEAVAMLGRALGLDKTQRSTRFSDVGSSNHASGYIESAAEKGIISGFKDGTFRPDEPVTRAEMAILISKAYSLPDTQSVAFSDVNPNVTGYQAIYNLAASGITEGFKDGTFRPYGKMLRSTYSVFLAKAENGALK</sequence>
<dbReference type="GO" id="GO:0005576">
    <property type="term" value="C:extracellular region"/>
    <property type="evidence" value="ECO:0007669"/>
    <property type="project" value="UniProtKB-SubCell"/>
</dbReference>
<dbReference type="EMBL" id="VLKI01000030">
    <property type="protein sequence ID" value="TWH78318.1"/>
    <property type="molecule type" value="Genomic_DNA"/>
</dbReference>
<dbReference type="RefSeq" id="WP_144546401.1">
    <property type="nucleotide sequence ID" value="NZ_CBCSDC010000048.1"/>
</dbReference>
<evidence type="ECO:0000256" key="11">
    <source>
        <dbReference type="PROSITE-ProRule" id="PRU01240"/>
    </source>
</evidence>
<dbReference type="AlphaFoldDB" id="A0A562J560"/>
<comment type="similarity">
    <text evidence="3 11 12">Belongs to the peptidase S8 family.</text>
</comment>
<dbReference type="Gene3D" id="3.30.70.80">
    <property type="entry name" value="Peptidase S8 propeptide/proteinase inhibitor I9"/>
    <property type="match status" value="1"/>
</dbReference>
<evidence type="ECO:0000256" key="13">
    <source>
        <dbReference type="SAM" id="SignalP"/>
    </source>
</evidence>
<dbReference type="PROSITE" id="PS00137">
    <property type="entry name" value="SUBTILASE_HIS"/>
    <property type="match status" value="1"/>
</dbReference>
<keyword evidence="6" id="KW-0479">Metal-binding</keyword>
<comment type="cofactor">
    <cofactor evidence="1">
        <name>Ca(2+)</name>
        <dbReference type="ChEBI" id="CHEBI:29108"/>
    </cofactor>
</comment>
<dbReference type="PRINTS" id="PR00723">
    <property type="entry name" value="SUBTILISIN"/>
</dbReference>
<keyword evidence="8 11" id="KW-0378">Hydrolase</keyword>
<dbReference type="PROSITE" id="PS00136">
    <property type="entry name" value="SUBTILASE_ASP"/>
    <property type="match status" value="1"/>
</dbReference>
<protein>
    <submittedName>
        <fullName evidence="15">Subtilisin</fullName>
    </submittedName>
</protein>
<keyword evidence="5 11" id="KW-0645">Protease</keyword>
<feature type="domain" description="SLH" evidence="14">
    <location>
        <begin position="520"/>
        <end position="583"/>
    </location>
</feature>
<proteinExistence type="inferred from homology"/>
<dbReference type="GeneID" id="65406370"/>
<dbReference type="InterPro" id="IPR034202">
    <property type="entry name" value="Subtilisin_Carlsberg-like"/>
</dbReference>
<dbReference type="SUPFAM" id="SSF52743">
    <property type="entry name" value="Subtilisin-like"/>
    <property type="match status" value="1"/>
</dbReference>
<dbReference type="InterPro" id="IPR022398">
    <property type="entry name" value="Peptidase_S8_His-AS"/>
</dbReference>
<evidence type="ECO:0000256" key="8">
    <source>
        <dbReference type="ARBA" id="ARBA00022801"/>
    </source>
</evidence>
<evidence type="ECO:0000256" key="3">
    <source>
        <dbReference type="ARBA" id="ARBA00011073"/>
    </source>
</evidence>
<accession>A0A562J560</accession>
<dbReference type="CDD" id="cd07477">
    <property type="entry name" value="Peptidases_S8_Subtilisin_subset"/>
    <property type="match status" value="1"/>
</dbReference>
<feature type="active site" description="Charge relay system" evidence="11">
    <location>
        <position position="162"/>
    </location>
</feature>
<evidence type="ECO:0000256" key="2">
    <source>
        <dbReference type="ARBA" id="ARBA00004613"/>
    </source>
</evidence>
<reference evidence="15 16" key="1">
    <citation type="journal article" date="2015" name="Stand. Genomic Sci.">
        <title>Genomic Encyclopedia of Bacterial and Archaeal Type Strains, Phase III: the genomes of soil and plant-associated and newly described type strains.</title>
        <authorList>
            <person name="Whitman W.B."/>
            <person name="Woyke T."/>
            <person name="Klenk H.P."/>
            <person name="Zhou Y."/>
            <person name="Lilburn T.G."/>
            <person name="Beck B.J."/>
            <person name="De Vos P."/>
            <person name="Vandamme P."/>
            <person name="Eisen J.A."/>
            <person name="Garrity G."/>
            <person name="Hugenholtz P."/>
            <person name="Kyrpides N.C."/>
        </authorList>
    </citation>
    <scope>NUCLEOTIDE SEQUENCE [LARGE SCALE GENOMIC DNA]</scope>
    <source>
        <strain evidence="15 16">CGMCC 1.10115</strain>
    </source>
</reference>
<keyword evidence="10" id="KW-0106">Calcium</keyword>
<dbReference type="PROSITE" id="PS51892">
    <property type="entry name" value="SUBTILASE"/>
    <property type="match status" value="1"/>
</dbReference>
<evidence type="ECO:0000313" key="15">
    <source>
        <dbReference type="EMBL" id="TWH78318.1"/>
    </source>
</evidence>
<dbReference type="GO" id="GO:0006508">
    <property type="term" value="P:proteolysis"/>
    <property type="evidence" value="ECO:0007669"/>
    <property type="project" value="UniProtKB-KW"/>
</dbReference>
<dbReference type="Pfam" id="PF00082">
    <property type="entry name" value="Peptidase_S8"/>
    <property type="match status" value="1"/>
</dbReference>
<dbReference type="PROSITE" id="PS51272">
    <property type="entry name" value="SLH"/>
    <property type="match status" value="3"/>
</dbReference>
<feature type="active site" description="Charge relay system" evidence="11">
    <location>
        <position position="323"/>
    </location>
</feature>
<feature type="signal peptide" evidence="13">
    <location>
        <begin position="1"/>
        <end position="32"/>
    </location>
</feature>
<dbReference type="GO" id="GO:0004252">
    <property type="term" value="F:serine-type endopeptidase activity"/>
    <property type="evidence" value="ECO:0007669"/>
    <property type="project" value="UniProtKB-UniRule"/>
</dbReference>
<dbReference type="InterPro" id="IPR001119">
    <property type="entry name" value="SLH_dom"/>
</dbReference>
<dbReference type="Gene3D" id="3.40.50.200">
    <property type="entry name" value="Peptidase S8/S53 domain"/>
    <property type="match status" value="1"/>
</dbReference>
<feature type="domain" description="SLH" evidence="14">
    <location>
        <begin position="584"/>
        <end position="637"/>
    </location>
</feature>
<evidence type="ECO:0000256" key="5">
    <source>
        <dbReference type="ARBA" id="ARBA00022670"/>
    </source>
</evidence>
<keyword evidence="16" id="KW-1185">Reference proteome</keyword>
<gene>
    <name evidence="15" type="ORF">IQ19_05305</name>
</gene>
<organism evidence="15 16">
    <name type="scientific">Cytobacillus oceanisediminis</name>
    <dbReference type="NCBI Taxonomy" id="665099"/>
    <lineage>
        <taxon>Bacteria</taxon>
        <taxon>Bacillati</taxon>
        <taxon>Bacillota</taxon>
        <taxon>Bacilli</taxon>
        <taxon>Bacillales</taxon>
        <taxon>Bacillaceae</taxon>
        <taxon>Cytobacillus</taxon>
    </lineage>
</organism>
<evidence type="ECO:0000256" key="10">
    <source>
        <dbReference type="ARBA" id="ARBA00022837"/>
    </source>
</evidence>
<keyword evidence="7 13" id="KW-0732">Signal</keyword>
<evidence type="ECO:0000256" key="1">
    <source>
        <dbReference type="ARBA" id="ARBA00001913"/>
    </source>
</evidence>